<dbReference type="KEGG" id="lga:LGAS_0241"/>
<reference evidence="1 2" key="1">
    <citation type="journal article" date="2006" name="Proc. Natl. Acad. Sci. U.S.A.">
        <title>Comparative genomics of the lactic acid bacteria.</title>
        <authorList>
            <person name="Makarova K."/>
            <person name="Slesarev A."/>
            <person name="Wolf Y."/>
            <person name="Sorokin A."/>
            <person name="Mirkin B."/>
            <person name="Koonin E."/>
            <person name="Pavlov A."/>
            <person name="Pavlova N."/>
            <person name="Karamychev V."/>
            <person name="Polouchine N."/>
            <person name="Shakhova V."/>
            <person name="Grigoriev I."/>
            <person name="Lou Y."/>
            <person name="Rohksar D."/>
            <person name="Lucas S."/>
            <person name="Huang K."/>
            <person name="Goodstein D.M."/>
            <person name="Hawkins T."/>
            <person name="Plengvidhya V."/>
            <person name="Welker D."/>
            <person name="Hughes J."/>
            <person name="Goh Y."/>
            <person name="Benson A."/>
            <person name="Baldwin K."/>
            <person name="Lee J.H."/>
            <person name="Diaz-Muniz I."/>
            <person name="Dosti B."/>
            <person name="Smeianov V."/>
            <person name="Wechter W."/>
            <person name="Barabote R."/>
            <person name="Lorca G."/>
            <person name="Altermann E."/>
            <person name="Barrangou R."/>
            <person name="Ganesan B."/>
            <person name="Xie Y."/>
            <person name="Rawsthorne H."/>
            <person name="Tamir D."/>
            <person name="Parker C."/>
            <person name="Breidt F."/>
            <person name="Broadbent J."/>
            <person name="Hutkins R."/>
            <person name="O'Sullivan D."/>
            <person name="Steele J."/>
            <person name="Unlu G."/>
            <person name="Saier M."/>
            <person name="Klaenhammer T."/>
            <person name="Richardson P."/>
            <person name="Kozyavkin S."/>
            <person name="Weimer B."/>
            <person name="Mills D."/>
        </authorList>
    </citation>
    <scope>NUCLEOTIDE SEQUENCE [LARGE SCALE GENOMIC DNA]</scope>
    <source>
        <strain evidence="2">ATCC 33323 / DSM 20243 / BCRC 14619 / CIP 102991 / JCM 1131 / KCTC 3163 / NCIMB 11718 / NCTC 13722 / AM63</strain>
    </source>
</reference>
<dbReference type="AlphaFoldDB" id="A0A805ZFE0"/>
<name>A0A805ZFE0_LACGA</name>
<sequence length="173" mass="20636">MGVFCVIRIRNKIFSRRGKMMKYIKKMFTDPNMYNEVEFSKKIHEDNVLLKIMQEILPEERIVSVGFRFPEDKDNRNIFAKTSDGETIIIGLLVADKETWPSGLNYFQNMLKDEVYRFMRNELLLCRTYFILLTPVDPWKNGREKYTISFRNEQSEELTEMLKSRLVVVCPEN</sequence>
<gene>
    <name evidence="1" type="ordered locus">LGAS_0241</name>
</gene>
<dbReference type="Proteomes" id="UP000000664">
    <property type="component" value="Chromosome"/>
</dbReference>
<evidence type="ECO:0000313" key="2">
    <source>
        <dbReference type="Proteomes" id="UP000000664"/>
    </source>
</evidence>
<proteinExistence type="predicted"/>
<organism evidence="1 2">
    <name type="scientific">Lactobacillus gasseri (strain ATCC 33323 / DSM 20243 / BCRC 14619 / CIP 102991 / JCM 1131 / KCTC 3163 / NCIMB 11718 / NCTC 13722 / AM63)</name>
    <dbReference type="NCBI Taxonomy" id="324831"/>
    <lineage>
        <taxon>Bacteria</taxon>
        <taxon>Bacillati</taxon>
        <taxon>Bacillota</taxon>
        <taxon>Bacilli</taxon>
        <taxon>Lactobacillales</taxon>
        <taxon>Lactobacillaceae</taxon>
        <taxon>Lactobacillus</taxon>
    </lineage>
</organism>
<protein>
    <submittedName>
        <fullName evidence="1">Uncharacterized protein</fullName>
    </submittedName>
</protein>
<accession>A0A805ZFE0</accession>
<evidence type="ECO:0000313" key="1">
    <source>
        <dbReference type="EMBL" id="ABJ59650.1"/>
    </source>
</evidence>
<dbReference type="EMBL" id="CP000413">
    <property type="protein sequence ID" value="ABJ59650.1"/>
    <property type="molecule type" value="Genomic_DNA"/>
</dbReference>